<feature type="compositionally biased region" description="Basic and acidic residues" evidence="1">
    <location>
        <begin position="482"/>
        <end position="497"/>
    </location>
</feature>
<feature type="compositionally biased region" description="Low complexity" evidence="1">
    <location>
        <begin position="255"/>
        <end position="274"/>
    </location>
</feature>
<gene>
    <name evidence="2" type="primary">ligA</name>
    <name evidence="2" type="ordered locus">MAP_3054c</name>
</gene>
<feature type="compositionally biased region" description="Basic residues" evidence="1">
    <location>
        <begin position="463"/>
        <end position="479"/>
    </location>
</feature>
<keyword evidence="3" id="KW-1185">Reference proteome</keyword>
<evidence type="ECO:0000313" key="3">
    <source>
        <dbReference type="Proteomes" id="UP000000580"/>
    </source>
</evidence>
<dbReference type="AlphaFoldDB" id="Q73VG0"/>
<feature type="compositionally biased region" description="Basic residues" evidence="1">
    <location>
        <begin position="320"/>
        <end position="334"/>
    </location>
</feature>
<dbReference type="EMBL" id="AE016958">
    <property type="protein sequence ID" value="AAS05602.1"/>
    <property type="molecule type" value="Genomic_DNA"/>
</dbReference>
<reference evidence="2 3" key="1">
    <citation type="journal article" date="2005" name="Proc. Natl. Acad. Sci. U.S.A.">
        <title>The complete genome sequence of Mycobacterium avium subspecies paratuberculosis.</title>
        <authorList>
            <person name="Li L."/>
            <person name="Bannantine J.P."/>
            <person name="Zhang Q."/>
            <person name="Amonsin A."/>
            <person name="May B.J."/>
            <person name="Alt D."/>
            <person name="Banerji N."/>
            <person name="Kanjilal S."/>
            <person name="Kapur V."/>
        </authorList>
    </citation>
    <scope>NUCLEOTIDE SEQUENCE [LARGE SCALE GENOMIC DNA]</scope>
    <source>
        <strain evidence="3">ATCC BAA-968 / K-10</strain>
    </source>
</reference>
<feature type="compositionally biased region" description="Basic and acidic residues" evidence="1">
    <location>
        <begin position="363"/>
        <end position="380"/>
    </location>
</feature>
<feature type="compositionally biased region" description="Basic residues" evidence="1">
    <location>
        <begin position="285"/>
        <end position="299"/>
    </location>
</feature>
<feature type="compositionally biased region" description="Low complexity" evidence="1">
    <location>
        <begin position="150"/>
        <end position="173"/>
    </location>
</feature>
<proteinExistence type="predicted"/>
<feature type="compositionally biased region" description="Low complexity" evidence="1">
    <location>
        <begin position="666"/>
        <end position="680"/>
    </location>
</feature>
<feature type="compositionally biased region" description="Gly residues" evidence="1">
    <location>
        <begin position="340"/>
        <end position="350"/>
    </location>
</feature>
<protein>
    <submittedName>
        <fullName evidence="2">LigA</fullName>
    </submittedName>
</protein>
<feature type="compositionally biased region" description="Basic residues" evidence="1">
    <location>
        <begin position="54"/>
        <end position="66"/>
    </location>
</feature>
<feature type="compositionally biased region" description="Basic residues" evidence="1">
    <location>
        <begin position="436"/>
        <end position="455"/>
    </location>
</feature>
<feature type="compositionally biased region" description="Basic and acidic residues" evidence="1">
    <location>
        <begin position="86"/>
        <end position="98"/>
    </location>
</feature>
<feature type="region of interest" description="Disordered" evidence="1">
    <location>
        <begin position="520"/>
        <end position="680"/>
    </location>
</feature>
<organism evidence="2 3">
    <name type="scientific">Mycolicibacterium paratuberculosis (strain ATCC BAA-968 / K-10)</name>
    <name type="common">Mycobacterium paratuberculosis</name>
    <dbReference type="NCBI Taxonomy" id="262316"/>
    <lineage>
        <taxon>Bacteria</taxon>
        <taxon>Bacillati</taxon>
        <taxon>Actinomycetota</taxon>
        <taxon>Actinomycetes</taxon>
        <taxon>Mycobacteriales</taxon>
        <taxon>Mycobacteriaceae</taxon>
        <taxon>Mycobacterium</taxon>
        <taxon>Mycobacterium avium complex (MAC)</taxon>
    </lineage>
</organism>
<feature type="compositionally biased region" description="Basic residues" evidence="1">
    <location>
        <begin position="651"/>
        <end position="660"/>
    </location>
</feature>
<feature type="compositionally biased region" description="Basic and acidic residues" evidence="1">
    <location>
        <begin position="529"/>
        <end position="542"/>
    </location>
</feature>
<name>Q73VG0_MYCPA</name>
<feature type="compositionally biased region" description="Basic residues" evidence="1">
    <location>
        <begin position="122"/>
        <end position="134"/>
    </location>
</feature>
<feature type="compositionally biased region" description="Basic and acidic residues" evidence="1">
    <location>
        <begin position="570"/>
        <end position="586"/>
    </location>
</feature>
<dbReference type="KEGG" id="mpa:MAP_3054c"/>
<dbReference type="HOGENOM" id="CLU_025865_0_0_11"/>
<feature type="compositionally biased region" description="Basic residues" evidence="1">
    <location>
        <begin position="387"/>
        <end position="407"/>
    </location>
</feature>
<evidence type="ECO:0000313" key="2">
    <source>
        <dbReference type="EMBL" id="AAS05602.1"/>
    </source>
</evidence>
<feature type="region of interest" description="Disordered" evidence="1">
    <location>
        <begin position="1"/>
        <end position="505"/>
    </location>
</feature>
<dbReference type="STRING" id="262316.MAP_3054c"/>
<sequence length="680" mass="74003">MAGAGRNGPRTPVPLLHQGRADHLGRRVRRAVQRAARPGGAPPRAAGGRFAHAAGRRGGFRHRLRRGGAPGADAEPRRRLRHRRANRLEQSRRERDRQGPALPVRAQDRRGGPVAGLPRRPAGTRRHPGRRPGRRGRDAQRTHHRRRARTPLAQRRLPGSGAARGARRGVLPARRLRGAQRQPGRRRQGAVRQSAQQRGRVAAPEEPGRHRAAQAADDLPRHRPHRGVLAENPARGLHRAERVGAAGGRTDRAGARAGRGAGADRLLGRAPLRPATRDRRCGGQSRRRRVAAPARRHLARAAVGGRLQVPAPGGADQAPRHPRQRRAHRARHPVCVHDPGQGGRVDGGAGHPAQRRRGQAQGRADRRHRDDPQGRRRDPRGAGPGRRPARRHRTRIRHAHNVSRVRHPAGAGQGGRRRHPLPQRPVLPGAAARAGVSRRRPRRTRHRGAGLRGGHRAAQGRGDRRRGRLVRAHRGRPAAHRAVPDQGRHVVRERHTAAAEPAEGEKGCAVACFGGAVDPARGADGGARPGDRVRRSGLDHVGVHRAARRGGGGRPDDRGGAHRMVHRRLAPRDRGQVAGRRRADGRRARRQRAAHAGGADGGGHRVAGRFLPRRRQGGDPGARRQGRRFGVEEDRLRGGRRFAGLQVRQGGRARRAHPGRGRLPQAAGRGPARNPGGLSR</sequence>
<feature type="compositionally biased region" description="Basic residues" evidence="1">
    <location>
        <begin position="174"/>
        <end position="189"/>
    </location>
</feature>
<evidence type="ECO:0000256" key="1">
    <source>
        <dbReference type="SAM" id="MobiDB-lite"/>
    </source>
</evidence>
<dbReference type="Proteomes" id="UP000000580">
    <property type="component" value="Chromosome"/>
</dbReference>
<accession>Q73VG0</accession>
<feature type="compositionally biased region" description="Low complexity" evidence="1">
    <location>
        <begin position="33"/>
        <end position="53"/>
    </location>
</feature>